<evidence type="ECO:0000256" key="3">
    <source>
        <dbReference type="ARBA" id="ARBA00022989"/>
    </source>
</evidence>
<keyword evidence="2 5" id="KW-0812">Transmembrane</keyword>
<dbReference type="InterPro" id="IPR011701">
    <property type="entry name" value="MFS"/>
</dbReference>
<feature type="transmembrane region" description="Helical" evidence="5">
    <location>
        <begin position="308"/>
        <end position="328"/>
    </location>
</feature>
<dbReference type="PANTHER" id="PTHR11662">
    <property type="entry name" value="SOLUTE CARRIER FAMILY 17"/>
    <property type="match status" value="1"/>
</dbReference>
<feature type="transmembrane region" description="Helical" evidence="5">
    <location>
        <begin position="427"/>
        <end position="449"/>
    </location>
</feature>
<evidence type="ECO:0000256" key="5">
    <source>
        <dbReference type="SAM" id="Phobius"/>
    </source>
</evidence>
<dbReference type="PANTHER" id="PTHR11662:SF279">
    <property type="entry name" value="VOLTAGE-GATED PURINE NUCLEOTIDE UNIPORTER SLC17A9"/>
    <property type="match status" value="1"/>
</dbReference>
<evidence type="ECO:0000256" key="4">
    <source>
        <dbReference type="ARBA" id="ARBA00023136"/>
    </source>
</evidence>
<dbReference type="FunFam" id="1.20.1250.20:FF:000059">
    <property type="entry name" value="Solute carrier family 17 member 9"/>
    <property type="match status" value="1"/>
</dbReference>
<feature type="transmembrane region" description="Helical" evidence="5">
    <location>
        <begin position="105"/>
        <end position="123"/>
    </location>
</feature>
<dbReference type="GO" id="GO:0016020">
    <property type="term" value="C:membrane"/>
    <property type="evidence" value="ECO:0007669"/>
    <property type="project" value="UniProtKB-SubCell"/>
</dbReference>
<feature type="domain" description="Major facilitator superfamily (MFS) profile" evidence="6">
    <location>
        <begin position="33"/>
        <end position="454"/>
    </location>
</feature>
<dbReference type="EMBL" id="CATQJA010002662">
    <property type="protein sequence ID" value="CAJ0580691.1"/>
    <property type="molecule type" value="Genomic_DNA"/>
</dbReference>
<dbReference type="PROSITE" id="PS50850">
    <property type="entry name" value="MFS"/>
    <property type="match status" value="1"/>
</dbReference>
<protein>
    <recommendedName>
        <fullName evidence="6">Major facilitator superfamily (MFS) profile domain-containing protein</fullName>
    </recommendedName>
</protein>
<evidence type="ECO:0000313" key="8">
    <source>
        <dbReference type="Proteomes" id="UP001177023"/>
    </source>
</evidence>
<feature type="transmembrane region" description="Helical" evidence="5">
    <location>
        <begin position="165"/>
        <end position="187"/>
    </location>
</feature>
<dbReference type="CDD" id="cd17380">
    <property type="entry name" value="MFS_SLC17A9_like"/>
    <property type="match status" value="1"/>
</dbReference>
<dbReference type="Gene3D" id="1.20.1250.20">
    <property type="entry name" value="MFS general substrate transporter like domains"/>
    <property type="match status" value="2"/>
</dbReference>
<gene>
    <name evidence="7" type="ORF">MSPICULIGERA_LOCUS18881</name>
</gene>
<dbReference type="GO" id="GO:0015291">
    <property type="term" value="F:secondary active transmembrane transporter activity"/>
    <property type="evidence" value="ECO:0007669"/>
    <property type="project" value="UniProtKB-ARBA"/>
</dbReference>
<accession>A0AA36D4R1</accession>
<dbReference type="InterPro" id="IPR050382">
    <property type="entry name" value="MFS_Na/Anion_cotransporter"/>
</dbReference>
<evidence type="ECO:0000313" key="7">
    <source>
        <dbReference type="EMBL" id="CAJ0580691.1"/>
    </source>
</evidence>
<dbReference type="InterPro" id="IPR020846">
    <property type="entry name" value="MFS_dom"/>
</dbReference>
<evidence type="ECO:0000256" key="1">
    <source>
        <dbReference type="ARBA" id="ARBA00004141"/>
    </source>
</evidence>
<proteinExistence type="predicted"/>
<comment type="caution">
    <text evidence="7">The sequence shown here is derived from an EMBL/GenBank/DDBJ whole genome shotgun (WGS) entry which is preliminary data.</text>
</comment>
<keyword evidence="4 5" id="KW-0472">Membrane</keyword>
<feature type="transmembrane region" description="Helical" evidence="5">
    <location>
        <begin position="398"/>
        <end position="421"/>
    </location>
</feature>
<dbReference type="AlphaFoldDB" id="A0AA36D4R1"/>
<feature type="transmembrane region" description="Helical" evidence="5">
    <location>
        <begin position="129"/>
        <end position="153"/>
    </location>
</feature>
<reference evidence="7" key="1">
    <citation type="submission" date="2023-06" db="EMBL/GenBank/DDBJ databases">
        <authorList>
            <person name="Delattre M."/>
        </authorList>
    </citation>
    <scope>NUCLEOTIDE SEQUENCE</scope>
    <source>
        <strain evidence="7">AF72</strain>
    </source>
</reference>
<sequence>MGFKTPMLKRPCDYDDQPFHSKKLWSKSETRIWTATMFIGTCVLYASRIALPICAATMSHEYGWNKTDSGIILSCFFWGYAITQLVAGGFADAYGGEQILPHSSFIWICLTIFTPQIFDFAYWTGFPMIVLTIFRIFTGIAQGFHIPSMASIVSRHLTTVDKGKVFGFCLAGSHFGTVLAGAVGSVLLDWLGWRALFQVMGIISLLWYWWFRTLLTRGSEQRATGNDSDDDSTPLKEKEEPVLNLSLIAVQNAAQAVPWGTLIRHPSWWAAVFAQFTGGYAYFTMFNWLPSYFHENFPTAKGVVYNVVPSAAIVVTSMIAPFIATRLISSGKSMTATRRIMEGVSLSGCALCFFMVPSTSTFTSALFVFTLAMAARGLHHGGVSVNPHDFAPHHTGAVFGIFNAFGAVTGFVGVYVAGHILEATDNNWGYVFVTTGLQAVIGAIVYGCYGTGNKII</sequence>
<feature type="transmembrane region" description="Helical" evidence="5">
    <location>
        <begin position="32"/>
        <end position="51"/>
    </location>
</feature>
<keyword evidence="3 5" id="KW-1133">Transmembrane helix</keyword>
<keyword evidence="8" id="KW-1185">Reference proteome</keyword>
<dbReference type="Proteomes" id="UP001177023">
    <property type="component" value="Unassembled WGS sequence"/>
</dbReference>
<organism evidence="7 8">
    <name type="scientific">Mesorhabditis spiculigera</name>
    <dbReference type="NCBI Taxonomy" id="96644"/>
    <lineage>
        <taxon>Eukaryota</taxon>
        <taxon>Metazoa</taxon>
        <taxon>Ecdysozoa</taxon>
        <taxon>Nematoda</taxon>
        <taxon>Chromadorea</taxon>
        <taxon>Rhabditida</taxon>
        <taxon>Rhabditina</taxon>
        <taxon>Rhabditomorpha</taxon>
        <taxon>Rhabditoidea</taxon>
        <taxon>Rhabditidae</taxon>
        <taxon>Mesorhabditinae</taxon>
        <taxon>Mesorhabditis</taxon>
    </lineage>
</organism>
<feature type="transmembrane region" description="Helical" evidence="5">
    <location>
        <begin position="268"/>
        <end position="288"/>
    </location>
</feature>
<feature type="transmembrane region" description="Helical" evidence="5">
    <location>
        <begin position="71"/>
        <end position="93"/>
    </location>
</feature>
<dbReference type="GO" id="GO:0015867">
    <property type="term" value="P:ATP transport"/>
    <property type="evidence" value="ECO:0007669"/>
    <property type="project" value="TreeGrafter"/>
</dbReference>
<dbReference type="SUPFAM" id="SSF103473">
    <property type="entry name" value="MFS general substrate transporter"/>
    <property type="match status" value="1"/>
</dbReference>
<dbReference type="InterPro" id="IPR044777">
    <property type="entry name" value="SLC17A9-like"/>
</dbReference>
<feature type="transmembrane region" description="Helical" evidence="5">
    <location>
        <begin position="193"/>
        <end position="211"/>
    </location>
</feature>
<dbReference type="Pfam" id="PF07690">
    <property type="entry name" value="MFS_1"/>
    <property type="match status" value="1"/>
</dbReference>
<evidence type="ECO:0000259" key="6">
    <source>
        <dbReference type="PROSITE" id="PS50850"/>
    </source>
</evidence>
<comment type="subcellular location">
    <subcellularLocation>
        <location evidence="1">Membrane</location>
        <topology evidence="1">Multi-pass membrane protein</topology>
    </subcellularLocation>
</comment>
<dbReference type="InterPro" id="IPR036259">
    <property type="entry name" value="MFS_trans_sf"/>
</dbReference>
<name>A0AA36D4R1_9BILA</name>
<evidence type="ECO:0000256" key="2">
    <source>
        <dbReference type="ARBA" id="ARBA00022692"/>
    </source>
</evidence>
<feature type="non-terminal residue" evidence="7">
    <location>
        <position position="456"/>
    </location>
</feature>